<proteinExistence type="predicted"/>
<comment type="caution">
    <text evidence="2">The sequence shown here is derived from an EMBL/GenBank/DDBJ whole genome shotgun (WGS) entry which is preliminary data.</text>
</comment>
<dbReference type="Gene3D" id="1.10.3680.10">
    <property type="entry name" value="TerB-like"/>
    <property type="match status" value="1"/>
</dbReference>
<dbReference type="Pfam" id="PF05099">
    <property type="entry name" value="TerB"/>
    <property type="match status" value="1"/>
</dbReference>
<dbReference type="InterPro" id="IPR007791">
    <property type="entry name" value="DjlA_N"/>
</dbReference>
<reference evidence="2" key="1">
    <citation type="submission" date="2019-11" db="EMBL/GenBank/DDBJ databases">
        <title>Genomic insights into an expanded diversity of filamentous marine cyanobacteria reveals the extraordinary biosynthetic potential of Moorea and Okeania.</title>
        <authorList>
            <person name="Ferreira Leao T."/>
            <person name="Wang M."/>
            <person name="Moss N."/>
            <person name="Da Silva R."/>
            <person name="Sanders J."/>
            <person name="Nurk S."/>
            <person name="Gurevich A."/>
            <person name="Humphrey G."/>
            <person name="Reher R."/>
            <person name="Zhu Q."/>
            <person name="Belda-Ferre P."/>
            <person name="Glukhov E."/>
            <person name="Rex R."/>
            <person name="Dorrestein P.C."/>
            <person name="Knight R."/>
            <person name="Pevzner P."/>
            <person name="Gerwick W.H."/>
            <person name="Gerwick L."/>
        </authorList>
    </citation>
    <scope>NUCLEOTIDE SEQUENCE</scope>
    <source>
        <strain evidence="2">SIO1C4</strain>
    </source>
</reference>
<accession>A0A6B3NPW4</accession>
<sequence>MYEVYEPAPWIKTQRYGITKVLPNETAVIWYKALLLCANGDGKLTPAERDWVIGHAITYHPQMSESQINELRTYDGTSSTDDIDKLIFSDPLAKKGRYVLIYEAIQASAADDEYSEGEKATIRKMAAKLGISEAKIIELENLYAEEKAFREKSLKIWWGSEGIPGEDI</sequence>
<feature type="domain" description="Co-chaperone DjlA N-terminal" evidence="1">
    <location>
        <begin position="34"/>
        <end position="139"/>
    </location>
</feature>
<protein>
    <recommendedName>
        <fullName evidence="1">Co-chaperone DjlA N-terminal domain-containing protein</fullName>
    </recommendedName>
</protein>
<dbReference type="AlphaFoldDB" id="A0A6B3NPW4"/>
<dbReference type="InterPro" id="IPR029024">
    <property type="entry name" value="TerB-like"/>
</dbReference>
<gene>
    <name evidence="2" type="ORF">F6J89_29025</name>
</gene>
<evidence type="ECO:0000259" key="1">
    <source>
        <dbReference type="Pfam" id="PF05099"/>
    </source>
</evidence>
<dbReference type="SUPFAM" id="SSF158682">
    <property type="entry name" value="TerB-like"/>
    <property type="match status" value="1"/>
</dbReference>
<evidence type="ECO:0000313" key="2">
    <source>
        <dbReference type="EMBL" id="NER31551.1"/>
    </source>
</evidence>
<name>A0A6B3NPW4_9CYAN</name>
<organism evidence="2">
    <name type="scientific">Symploca sp. SIO1C4</name>
    <dbReference type="NCBI Taxonomy" id="2607765"/>
    <lineage>
        <taxon>Bacteria</taxon>
        <taxon>Bacillati</taxon>
        <taxon>Cyanobacteriota</taxon>
        <taxon>Cyanophyceae</taxon>
        <taxon>Coleofasciculales</taxon>
        <taxon>Coleofasciculaceae</taxon>
        <taxon>Symploca</taxon>
    </lineage>
</organism>
<dbReference type="EMBL" id="JAAHFQ010000855">
    <property type="protein sequence ID" value="NER31551.1"/>
    <property type="molecule type" value="Genomic_DNA"/>
</dbReference>